<keyword evidence="1 3" id="KW-0808">Transferase</keyword>
<dbReference type="Gene3D" id="3.40.30.10">
    <property type="entry name" value="Glutaredoxin"/>
    <property type="match status" value="1"/>
</dbReference>
<comment type="caution">
    <text evidence="6">The sequence shown here is derived from an EMBL/GenBank/DDBJ whole genome shotgun (WGS) entry which is preliminary data.</text>
</comment>
<evidence type="ECO:0000313" key="6">
    <source>
        <dbReference type="EMBL" id="KAF3339675.1"/>
    </source>
</evidence>
<evidence type="ECO:0000313" key="7">
    <source>
        <dbReference type="Proteomes" id="UP000623129"/>
    </source>
</evidence>
<evidence type="ECO:0000259" key="5">
    <source>
        <dbReference type="PROSITE" id="PS50405"/>
    </source>
</evidence>
<dbReference type="PANTHER" id="PTHR11260">
    <property type="entry name" value="GLUTATHIONE S-TRANSFERASE, GST, SUPERFAMILY, GST DOMAIN CONTAINING"/>
    <property type="match status" value="1"/>
</dbReference>
<dbReference type="InterPro" id="IPR045073">
    <property type="entry name" value="Omega/Tau-like"/>
</dbReference>
<keyword evidence="3" id="KW-0963">Cytoplasm</keyword>
<comment type="subcellular location">
    <subcellularLocation>
        <location evidence="3">Cytoplasm</location>
        <location evidence="3">Cytosol</location>
    </subcellularLocation>
</comment>
<dbReference type="SUPFAM" id="SSF52833">
    <property type="entry name" value="Thioredoxin-like"/>
    <property type="match status" value="1"/>
</dbReference>
<dbReference type="SFLD" id="SFLDG01152">
    <property type="entry name" value="Main.3:_Omega-_and_Tau-like"/>
    <property type="match status" value="1"/>
</dbReference>
<dbReference type="CDD" id="cd03185">
    <property type="entry name" value="GST_C_Tau"/>
    <property type="match status" value="1"/>
</dbReference>
<dbReference type="EMBL" id="SWLB01000003">
    <property type="protein sequence ID" value="KAF3339675.1"/>
    <property type="molecule type" value="Genomic_DNA"/>
</dbReference>
<dbReference type="PANTHER" id="PTHR11260:SF676">
    <property type="entry name" value="GLUTATHIONE S-TRANSFERASE U8"/>
    <property type="match status" value="1"/>
</dbReference>
<dbReference type="PROSITE" id="PS50405">
    <property type="entry name" value="GST_CTER"/>
    <property type="match status" value="1"/>
</dbReference>
<dbReference type="InterPro" id="IPR036249">
    <property type="entry name" value="Thioredoxin-like_sf"/>
</dbReference>
<dbReference type="InterPro" id="IPR010987">
    <property type="entry name" value="Glutathione-S-Trfase_C-like"/>
</dbReference>
<dbReference type="SFLD" id="SFLDS00019">
    <property type="entry name" value="Glutathione_Transferase_(cytos"/>
    <property type="match status" value="1"/>
</dbReference>
<dbReference type="InterPro" id="IPR004045">
    <property type="entry name" value="Glutathione_S-Trfase_N"/>
</dbReference>
<evidence type="ECO:0000259" key="4">
    <source>
        <dbReference type="PROSITE" id="PS50404"/>
    </source>
</evidence>
<dbReference type="EC" id="2.5.1.18" evidence="3"/>
<reference evidence="6" key="1">
    <citation type="submission" date="2020-01" db="EMBL/GenBank/DDBJ databases">
        <title>Genome sequence of Kobresia littledalei, the first chromosome-level genome in the family Cyperaceae.</title>
        <authorList>
            <person name="Qu G."/>
        </authorList>
    </citation>
    <scope>NUCLEOTIDE SEQUENCE</scope>
    <source>
        <strain evidence="6">C.B.Clarke</strain>
        <tissue evidence="6">Leaf</tissue>
    </source>
</reference>
<feature type="domain" description="GST N-terminal" evidence="4">
    <location>
        <begin position="5"/>
        <end position="84"/>
    </location>
</feature>
<comment type="catalytic activity">
    <reaction evidence="2 3">
        <text>RX + glutathione = an S-substituted glutathione + a halide anion + H(+)</text>
        <dbReference type="Rhea" id="RHEA:16437"/>
        <dbReference type="ChEBI" id="CHEBI:15378"/>
        <dbReference type="ChEBI" id="CHEBI:16042"/>
        <dbReference type="ChEBI" id="CHEBI:17792"/>
        <dbReference type="ChEBI" id="CHEBI:57925"/>
        <dbReference type="ChEBI" id="CHEBI:90779"/>
        <dbReference type="EC" id="2.5.1.18"/>
    </reaction>
</comment>
<organism evidence="6 7">
    <name type="scientific">Carex littledalei</name>
    <dbReference type="NCBI Taxonomy" id="544730"/>
    <lineage>
        <taxon>Eukaryota</taxon>
        <taxon>Viridiplantae</taxon>
        <taxon>Streptophyta</taxon>
        <taxon>Embryophyta</taxon>
        <taxon>Tracheophyta</taxon>
        <taxon>Spermatophyta</taxon>
        <taxon>Magnoliopsida</taxon>
        <taxon>Liliopsida</taxon>
        <taxon>Poales</taxon>
        <taxon>Cyperaceae</taxon>
        <taxon>Cyperoideae</taxon>
        <taxon>Cariceae</taxon>
        <taxon>Carex</taxon>
        <taxon>Carex subgen. Euthyceras</taxon>
    </lineage>
</organism>
<comment type="similarity">
    <text evidence="3">Belongs to the GST superfamily.</text>
</comment>
<dbReference type="Gene3D" id="1.20.1050.10">
    <property type="match status" value="1"/>
</dbReference>
<dbReference type="PROSITE" id="PS50404">
    <property type="entry name" value="GST_NTER"/>
    <property type="match status" value="1"/>
</dbReference>
<dbReference type="CDD" id="cd03058">
    <property type="entry name" value="GST_N_Tau"/>
    <property type="match status" value="1"/>
</dbReference>
<dbReference type="GO" id="GO:0005829">
    <property type="term" value="C:cytosol"/>
    <property type="evidence" value="ECO:0007669"/>
    <property type="project" value="UniProtKB-SubCell"/>
</dbReference>
<keyword evidence="7" id="KW-1185">Reference proteome</keyword>
<gene>
    <name evidence="6" type="ORF">FCM35_KLT15446</name>
</gene>
<dbReference type="Proteomes" id="UP000623129">
    <property type="component" value="Unassembled WGS sequence"/>
</dbReference>
<dbReference type="AlphaFoldDB" id="A0A833VS50"/>
<dbReference type="SFLD" id="SFLDG00358">
    <property type="entry name" value="Main_(cytGST)"/>
    <property type="match status" value="1"/>
</dbReference>
<dbReference type="SUPFAM" id="SSF47616">
    <property type="entry name" value="GST C-terminal domain-like"/>
    <property type="match status" value="1"/>
</dbReference>
<evidence type="ECO:0000256" key="3">
    <source>
        <dbReference type="RuleBase" id="RU369102"/>
    </source>
</evidence>
<dbReference type="OrthoDB" id="596632at2759"/>
<feature type="domain" description="GST C-terminal" evidence="5">
    <location>
        <begin position="89"/>
        <end position="217"/>
    </location>
</feature>
<dbReference type="GO" id="GO:0004364">
    <property type="term" value="F:glutathione transferase activity"/>
    <property type="evidence" value="ECO:0007669"/>
    <property type="project" value="UniProtKB-UniRule"/>
</dbReference>
<comment type="function">
    <text evidence="3">Is involved in the conjugation of reduced glutathione to a wide number of exogenous and endogenous hydrophobic electrophiles.</text>
</comment>
<dbReference type="InterPro" id="IPR040079">
    <property type="entry name" value="Glutathione_S-Trfase"/>
</dbReference>
<evidence type="ECO:0000256" key="2">
    <source>
        <dbReference type="ARBA" id="ARBA00047960"/>
    </source>
</evidence>
<protein>
    <recommendedName>
        <fullName evidence="3">Glutathione S-transferase</fullName>
        <ecNumber evidence="3">2.5.1.18</ecNumber>
    </recommendedName>
</protein>
<accession>A0A833VS50</accession>
<evidence type="ECO:0000256" key="1">
    <source>
        <dbReference type="ARBA" id="ARBA00022679"/>
    </source>
</evidence>
<dbReference type="Pfam" id="PF13417">
    <property type="entry name" value="GST_N_3"/>
    <property type="match status" value="1"/>
</dbReference>
<dbReference type="GO" id="GO:0006749">
    <property type="term" value="P:glutathione metabolic process"/>
    <property type="evidence" value="ECO:0007669"/>
    <property type="project" value="InterPro"/>
</dbReference>
<dbReference type="InterPro" id="IPR036282">
    <property type="entry name" value="Glutathione-S-Trfase_C_sf"/>
</dbReference>
<dbReference type="PROSITE" id="PS51354">
    <property type="entry name" value="GLUTAREDOXIN_2"/>
    <property type="match status" value="1"/>
</dbReference>
<dbReference type="InterPro" id="IPR045074">
    <property type="entry name" value="GST_C_Tau"/>
</dbReference>
<name>A0A833VS50_9POAL</name>
<proteinExistence type="inferred from homology"/>
<sequence length="217" mass="24351">MATPKEVKLYGAALSGYCTMVHHALRLKGVAYDYVEVDLKNKSEEFLKLHPVHKKVPVLVVDGKPIPESLVILQYVDETWKEPPLLPQDSYLRSKVRFWADFIYQKMVPVIYAIRSTEGEAQNKAVEEFLGHFKTLEDGINKDVHVPGPFIHGGEPGLLDVILGSAKNGFQHLEQMLAGVKLLDKEHTPLLCSLMDAYAELAVVKDTELMLSQYAHA</sequence>